<gene>
    <name evidence="1" type="ORF">BDM02DRAFT_3179279</name>
</gene>
<protein>
    <submittedName>
        <fullName evidence="1">Uncharacterized protein</fullName>
    </submittedName>
</protein>
<dbReference type="EMBL" id="MU117984">
    <property type="protein sequence ID" value="KAF9650557.1"/>
    <property type="molecule type" value="Genomic_DNA"/>
</dbReference>
<name>A0ACB6ZLW4_THEGA</name>
<keyword evidence="2" id="KW-1185">Reference proteome</keyword>
<accession>A0ACB6ZLW4</accession>
<proteinExistence type="predicted"/>
<evidence type="ECO:0000313" key="1">
    <source>
        <dbReference type="EMBL" id="KAF9650557.1"/>
    </source>
</evidence>
<dbReference type="Proteomes" id="UP000886501">
    <property type="component" value="Unassembled WGS sequence"/>
</dbReference>
<evidence type="ECO:0000313" key="2">
    <source>
        <dbReference type="Proteomes" id="UP000886501"/>
    </source>
</evidence>
<comment type="caution">
    <text evidence="1">The sequence shown here is derived from an EMBL/GenBank/DDBJ whole genome shotgun (WGS) entry which is preliminary data.</text>
</comment>
<reference evidence="1" key="1">
    <citation type="submission" date="2019-10" db="EMBL/GenBank/DDBJ databases">
        <authorList>
            <consortium name="DOE Joint Genome Institute"/>
            <person name="Kuo A."/>
            <person name="Miyauchi S."/>
            <person name="Kiss E."/>
            <person name="Drula E."/>
            <person name="Kohler A."/>
            <person name="Sanchez-Garcia M."/>
            <person name="Andreopoulos B."/>
            <person name="Barry K.W."/>
            <person name="Bonito G."/>
            <person name="Buee M."/>
            <person name="Carver A."/>
            <person name="Chen C."/>
            <person name="Cichocki N."/>
            <person name="Clum A."/>
            <person name="Culley D."/>
            <person name="Crous P.W."/>
            <person name="Fauchery L."/>
            <person name="Girlanda M."/>
            <person name="Hayes R."/>
            <person name="Keri Z."/>
            <person name="Labutti K."/>
            <person name="Lipzen A."/>
            <person name="Lombard V."/>
            <person name="Magnuson J."/>
            <person name="Maillard F."/>
            <person name="Morin E."/>
            <person name="Murat C."/>
            <person name="Nolan M."/>
            <person name="Ohm R."/>
            <person name="Pangilinan J."/>
            <person name="Pereira M."/>
            <person name="Perotto S."/>
            <person name="Peter M."/>
            <person name="Riley R."/>
            <person name="Sitrit Y."/>
            <person name="Stielow B."/>
            <person name="Szollosi G."/>
            <person name="Zifcakova L."/>
            <person name="Stursova M."/>
            <person name="Spatafora J.W."/>
            <person name="Tedersoo L."/>
            <person name="Vaario L.-M."/>
            <person name="Yamada A."/>
            <person name="Yan M."/>
            <person name="Wang P."/>
            <person name="Xu J."/>
            <person name="Bruns T."/>
            <person name="Baldrian P."/>
            <person name="Vilgalys R."/>
            <person name="Henrissat B."/>
            <person name="Grigoriev I.V."/>
            <person name="Hibbett D."/>
            <person name="Nagy L.G."/>
            <person name="Martin F.M."/>
        </authorList>
    </citation>
    <scope>NUCLEOTIDE SEQUENCE</scope>
    <source>
        <strain evidence="1">P2</strain>
    </source>
</reference>
<reference evidence="1" key="2">
    <citation type="journal article" date="2020" name="Nat. Commun.">
        <title>Large-scale genome sequencing of mycorrhizal fungi provides insights into the early evolution of symbiotic traits.</title>
        <authorList>
            <person name="Miyauchi S."/>
            <person name="Kiss E."/>
            <person name="Kuo A."/>
            <person name="Drula E."/>
            <person name="Kohler A."/>
            <person name="Sanchez-Garcia M."/>
            <person name="Morin E."/>
            <person name="Andreopoulos B."/>
            <person name="Barry K.W."/>
            <person name="Bonito G."/>
            <person name="Buee M."/>
            <person name="Carver A."/>
            <person name="Chen C."/>
            <person name="Cichocki N."/>
            <person name="Clum A."/>
            <person name="Culley D."/>
            <person name="Crous P.W."/>
            <person name="Fauchery L."/>
            <person name="Girlanda M."/>
            <person name="Hayes R.D."/>
            <person name="Keri Z."/>
            <person name="LaButti K."/>
            <person name="Lipzen A."/>
            <person name="Lombard V."/>
            <person name="Magnuson J."/>
            <person name="Maillard F."/>
            <person name="Murat C."/>
            <person name="Nolan M."/>
            <person name="Ohm R.A."/>
            <person name="Pangilinan J."/>
            <person name="Pereira M.F."/>
            <person name="Perotto S."/>
            <person name="Peter M."/>
            <person name="Pfister S."/>
            <person name="Riley R."/>
            <person name="Sitrit Y."/>
            <person name="Stielow J.B."/>
            <person name="Szollosi G."/>
            <person name="Zifcakova L."/>
            <person name="Stursova M."/>
            <person name="Spatafora J.W."/>
            <person name="Tedersoo L."/>
            <person name="Vaario L.M."/>
            <person name="Yamada A."/>
            <person name="Yan M."/>
            <person name="Wang P."/>
            <person name="Xu J."/>
            <person name="Bruns T."/>
            <person name="Baldrian P."/>
            <person name="Vilgalys R."/>
            <person name="Dunand C."/>
            <person name="Henrissat B."/>
            <person name="Grigoriev I.V."/>
            <person name="Hibbett D."/>
            <person name="Nagy L.G."/>
            <person name="Martin F.M."/>
        </authorList>
    </citation>
    <scope>NUCLEOTIDE SEQUENCE</scope>
    <source>
        <strain evidence="1">P2</strain>
    </source>
</reference>
<organism evidence="1 2">
    <name type="scientific">Thelephora ganbajun</name>
    <name type="common">Ganba fungus</name>
    <dbReference type="NCBI Taxonomy" id="370292"/>
    <lineage>
        <taxon>Eukaryota</taxon>
        <taxon>Fungi</taxon>
        <taxon>Dikarya</taxon>
        <taxon>Basidiomycota</taxon>
        <taxon>Agaricomycotina</taxon>
        <taxon>Agaricomycetes</taxon>
        <taxon>Thelephorales</taxon>
        <taxon>Thelephoraceae</taxon>
        <taxon>Thelephora</taxon>
    </lineage>
</organism>
<sequence length="1350" mass="148059">MTTPDLSNPQHVAQYLSATPWAAKSVTPLSGGYTNFTFRIELAEPYQGQEGVILKHSKSYTPMAKDFSFSAERQKYEVAATNKMREILPSDSLARVPIIYLHDEVNHVIIMEDAGRDTVNLKELLRRPNPPSPVTGAAVGQALGEFIAKLHVWGKTDQGRAFLDFFDGHSQARDICAWATYGRLVDTIVGKSDSIPLIHDPPLQATSEELDKISKFAEERAEEMRSSRETMTMGDFWPGNVLVDLDRGGDRSEEKLRKILVVDWEVSRPGVAAFDVGQFQAEIFTVRHFNPACGPTSEALDAAFLEGYLSIQPELDRQKAAQHLATHLVIWTARVGWEPAEKTRELVEHGLQSIIPLKPPAEISRGTNLLSYSYVHCDKPTADEPEPEPDVRYGTWDSPIEGVIDKWNIRPGDTVSANQAGAKPVLFVSEPCKHGMQLGGLCCLCGKDMTEFDYTGFSDASRASIQMTHSANGPTVSLEEALRIEQETAAHLLKSRKLTLIVDLDQTIVHATVDPTVGDWISEGEAWEARQAKRRAEFEVKVKAKVRAETEANGDGGGDGAITHVADGGGKEAGPPLEFEPDPNDEVNPNWEALKDVKKFRLGPEAFLPPVGTRPSGPRKGKERTIENEGCLYYVKPRPGWQEFLSHVSTKYEMHVYTMGTRAYAEEVCAAIDPRGVFFGGRILSRDESGSLTQKSLQRLFPCDTSMVVIIDDRADVWEWSPNLIKVIPYDFFVGIGDINSVFLPKITPLTPSVPQPPSPLPPSPSPTLLSPTPPPVSEMSSETAIHESLPTPVESDEEELEKGTMLARNSIALEAQLEERPLAKKQEELEEQEQKEEAQTQSGGDAGEPNGKGAESPEVKMDVTPQPVLHKHTARALLRNDDYELLRIKALLDQVHQTFYDAYGVSQVLRGPPSPVTKKGKRRPSVVDKDAPSYDVKEIIPAIRQMTFAGFRIIFSSVIPLDVPPESTDIWRMAVAFGAECYKELNPRITHVVANKRGTAKVDQARRLQRTTNPSIKVVWLAWFNDSLALWKRQDETPYLLDDPSPRSTTPPPAPHTQGPGSGFGPIGNGGNEGDEELKSSDSADDAEIEGHAISSDPEPDADDWDFDIHNPPSISTAREPDLARVSGDTEAAGTGTSTPVTEAALKELEGTEELKIDIDWALMNDEFDAWMEGDSSDEDEEKGGGEGKLKPAGSANAGPKNMDVSEDEWTDETNSIISTPRSKRKRLRSLTPSEANPAVPSSGDLSLRSPLSKRKKLSAGRFDAGSKLKESHTIPAPDFTTSARSSRAGSLAPSENGTGAGSKSGTPPKDRRVNSGEDDDEDDDDDGSEEAFDIDDDFLAREMEEELG</sequence>